<dbReference type="EMBL" id="JF429404">
    <property type="protein sequence ID" value="AEQ20295.1"/>
    <property type="molecule type" value="Genomic_DNA"/>
</dbReference>
<keyword evidence="1" id="KW-0285">Flavoprotein</keyword>
<dbReference type="Gene3D" id="3.40.462.10">
    <property type="entry name" value="FAD-linked oxidases, C-terminal domain"/>
    <property type="match status" value="1"/>
</dbReference>
<dbReference type="InterPro" id="IPR016169">
    <property type="entry name" value="FAD-bd_PCMH_sub2"/>
</dbReference>
<dbReference type="GO" id="GO:0071949">
    <property type="term" value="F:FAD binding"/>
    <property type="evidence" value="ECO:0007669"/>
    <property type="project" value="InterPro"/>
</dbReference>
<keyword evidence="2" id="KW-0274">FAD</keyword>
<evidence type="ECO:0000256" key="1">
    <source>
        <dbReference type="ARBA" id="ARBA00022630"/>
    </source>
</evidence>
<sequence>MQVRTLGPALITQDTHESAAEALEQWTSLLGSEHVFADAQSRTVAETATFATTQKVPAVLEPGSRDEVQECIRIANRFRIPVYPISSGKNWGYGSRVPVNDANVLIDLGRLNRILDFNEKLAYITVEPGVTQRQLFEFLQARKSGLWMDATGSSPECSLIGNVVERGFGHTPYGDHFAQVCGLEVVLPTGALVETGFCRFPGSQAGAAYRWGAGPTLDGLFSQSNLGIVTRMTIWLMPAPEHFEAFFFQCNREDQLAALIEALRPLRLQGILRSTVHIANDYKVLGGIQQFPWQETNGETPLRPELMSQLRSRLKFGAWSGSGGLYGTRGQIAEAKRVIRKGLKGKVDRLQFLDDRRLAFASRFAKLYQFMTGWDLSRTLDLARPVYGLMKGVPTKAPLASAYWRKKSAPPSDMDPDRDGCGLLWHAPIVPMEGRQAAIVVEIAHRVLLTHGFEPSISMTLITERAVACVISICYDRSEPGQDDQAMACYRRLRQELTDRGYYSYRLGIQAMSEMSGTDGYAGLVRAIKDAVDPNGVLAPGRYEPAPIRSRSKATASHE</sequence>
<dbReference type="Gene3D" id="1.10.45.10">
    <property type="entry name" value="Vanillyl-alcohol Oxidase, Chain A, domain 4"/>
    <property type="match status" value="1"/>
</dbReference>
<name>G4WV43_9BACT</name>
<evidence type="ECO:0000256" key="3">
    <source>
        <dbReference type="SAM" id="MobiDB-lite"/>
    </source>
</evidence>
<feature type="region of interest" description="Disordered" evidence="3">
    <location>
        <begin position="538"/>
        <end position="559"/>
    </location>
</feature>
<dbReference type="Gene3D" id="3.30.43.10">
    <property type="entry name" value="Uridine Diphospho-n-acetylenolpyruvylglucosamine Reductase, domain 2"/>
    <property type="match status" value="1"/>
</dbReference>
<feature type="domain" description="FAD-binding PCMH-type" evidence="4">
    <location>
        <begin position="52"/>
        <end position="239"/>
    </location>
</feature>
<dbReference type="InterPro" id="IPR016170">
    <property type="entry name" value="Cytok_DH_C_sf"/>
</dbReference>
<dbReference type="AlphaFoldDB" id="G4WV43"/>
<dbReference type="SUPFAM" id="SSF56176">
    <property type="entry name" value="FAD-binding/transporter-associated domain-like"/>
    <property type="match status" value="1"/>
</dbReference>
<dbReference type="GO" id="GO:0008720">
    <property type="term" value="F:D-lactate dehydrogenase (NAD+) activity"/>
    <property type="evidence" value="ECO:0007669"/>
    <property type="project" value="TreeGrafter"/>
</dbReference>
<dbReference type="PROSITE" id="PS51387">
    <property type="entry name" value="FAD_PCMH"/>
    <property type="match status" value="1"/>
</dbReference>
<dbReference type="InterPro" id="IPR016167">
    <property type="entry name" value="FAD-bd_PCMH_sub1"/>
</dbReference>
<dbReference type="PANTHER" id="PTHR11748:SF114">
    <property type="entry name" value="ARYL-ALCOHOL OXIDASE VANILLYL-ALCOHOL OXIDASE (AFU_ORTHOLOGUE AFUA_3G09500)-RELATED"/>
    <property type="match status" value="1"/>
</dbReference>
<dbReference type="GO" id="GO:0004458">
    <property type="term" value="F:D-lactate dehydrogenase (cytochrome) activity"/>
    <property type="evidence" value="ECO:0007669"/>
    <property type="project" value="TreeGrafter"/>
</dbReference>
<evidence type="ECO:0000256" key="2">
    <source>
        <dbReference type="ARBA" id="ARBA00022827"/>
    </source>
</evidence>
<dbReference type="GO" id="GO:1903457">
    <property type="term" value="P:lactate catabolic process"/>
    <property type="evidence" value="ECO:0007669"/>
    <property type="project" value="TreeGrafter"/>
</dbReference>
<proteinExistence type="predicted"/>
<dbReference type="SUPFAM" id="SSF55103">
    <property type="entry name" value="FAD-linked oxidases, C-terminal domain"/>
    <property type="match status" value="1"/>
</dbReference>
<dbReference type="PANTHER" id="PTHR11748">
    <property type="entry name" value="D-LACTATE DEHYDROGENASE"/>
    <property type="match status" value="1"/>
</dbReference>
<dbReference type="InterPro" id="IPR016164">
    <property type="entry name" value="FAD-linked_Oxase-like_C"/>
</dbReference>
<dbReference type="InterPro" id="IPR036318">
    <property type="entry name" value="FAD-bd_PCMH-like_sf"/>
</dbReference>
<dbReference type="InterPro" id="IPR016171">
    <property type="entry name" value="Vanillyl_alc_oxidase_C-sub2"/>
</dbReference>
<reference evidence="5" key="2">
    <citation type="journal article" date="2011" name="J. Bacteriol.">
        <title>Long-chain N-acyl amino acid synthases are linked to the putative PEP-CTERM/exosortase protein-sorting system in Gram-negative bacteria.</title>
        <authorList>
            <person name="Craig J.W."/>
            <person name="Cherry M.A."/>
            <person name="Brady S.F."/>
        </authorList>
    </citation>
    <scope>NUCLEOTIDE SEQUENCE</scope>
</reference>
<dbReference type="Pfam" id="PF01565">
    <property type="entry name" value="FAD_binding_4"/>
    <property type="match status" value="1"/>
</dbReference>
<evidence type="ECO:0000259" key="4">
    <source>
        <dbReference type="PROSITE" id="PS51387"/>
    </source>
</evidence>
<protein>
    <submittedName>
        <fullName evidence="5">FAD/FMN-containing dehydrogenase</fullName>
    </submittedName>
</protein>
<dbReference type="InterPro" id="IPR016166">
    <property type="entry name" value="FAD-bd_PCMH"/>
</dbReference>
<accession>G4WV43</accession>
<organism evidence="5">
    <name type="scientific">uncultured bacterium CSLG7</name>
    <dbReference type="NCBI Taxonomy" id="1091577"/>
    <lineage>
        <taxon>Bacteria</taxon>
        <taxon>environmental samples</taxon>
    </lineage>
</organism>
<evidence type="ECO:0000313" key="5">
    <source>
        <dbReference type="EMBL" id="AEQ20295.1"/>
    </source>
</evidence>
<reference evidence="5" key="1">
    <citation type="journal article" date="2004" name="Appl. Environ. Microbiol.">
        <title>Long-chain N-acyltyrosine synthases from environmental DNA.</title>
        <authorList>
            <person name="Brady S.F."/>
            <person name="Chao C.J."/>
            <person name="Clardy J."/>
        </authorList>
    </citation>
    <scope>NUCLEOTIDE SEQUENCE</scope>
</reference>
<dbReference type="Gene3D" id="3.30.465.10">
    <property type="match status" value="1"/>
</dbReference>
<dbReference type="InterPro" id="IPR006094">
    <property type="entry name" value="Oxid_FAD_bind_N"/>
</dbReference>